<proteinExistence type="predicted"/>
<sequence>MFGISKGYALKVLFGTVFVLNICVASAQRPITSNQNRNQYGTLPGLNNQNQNQMQYGSIGGVQDNDAPEEEADTTKKPPKIRKPLESYFFNDSIRARQSFAWNVNLERNDIDIIDVDTALVGFQNEYPYLQNNVGSAYLGNLGAASVPLDYFLRPQYRNFSFAQSFDAYLFTPQRVRYFNVKKPFTHLSYFMSGQTRRLEESFWGAHAQNVSPSTGFNVDYRSRGTRGIYTWQGTRERNLSLAFSHTGKKYSVHAGYIYNMQNVKENGGIMRDEDITDTVFEMPELIEVRLQDARNQLKNNTFYIVQSYGVPLRKLTDEDFSIAQNSSFFIGHSLELSKFYKKYTDTKAKSGDFYENWYISPTQSVDSMYERVLSNRIFVQIQPWDRDGPVGVINAGIGNDAHHYYQFSMEDYLTNRNKGVNKNGTFVYGSVEGKFRKYFSWDANIKYHLFGYRSQDLELGGDVAFSVYIAGKPITLKGSIGHTISTPDYWTENYFSNHYAWNNSFAKESETRISATLSVPSVGLELGAYQSLLKDRIYYDAQALPAQHGGNVSVSGLYARKDFRIGGLHLNHRVLLQFSTVQEVVPVPLASAYLSYFYEFNVVKNVLRLQIGLDGRYNTEYYAFGYNPATAQFYNQREKKLGNYPMIDVFVAAKWKRMRILAKMQHLNDNLFGDRNYFTVLHYPQNKRVFKMGFSWSFYD</sequence>
<keyword evidence="2" id="KW-0732">Signal</keyword>
<feature type="signal peptide" evidence="2">
    <location>
        <begin position="1"/>
        <end position="27"/>
    </location>
</feature>
<dbReference type="EMBL" id="JACOOK010000004">
    <property type="protein sequence ID" value="MBC5617121.1"/>
    <property type="molecule type" value="Genomic_DNA"/>
</dbReference>
<dbReference type="InterPro" id="IPR025631">
    <property type="entry name" value="Porin_10"/>
</dbReference>
<dbReference type="SUPFAM" id="SSF56935">
    <property type="entry name" value="Porins"/>
    <property type="match status" value="1"/>
</dbReference>
<evidence type="ECO:0000313" key="3">
    <source>
        <dbReference type="EMBL" id="MBC5617121.1"/>
    </source>
</evidence>
<evidence type="ECO:0000313" key="4">
    <source>
        <dbReference type="Proteomes" id="UP000636891"/>
    </source>
</evidence>
<feature type="region of interest" description="Disordered" evidence="1">
    <location>
        <begin position="54"/>
        <end position="79"/>
    </location>
</feature>
<evidence type="ECO:0000256" key="1">
    <source>
        <dbReference type="SAM" id="MobiDB-lite"/>
    </source>
</evidence>
<comment type="caution">
    <text evidence="3">The sequence shown here is derived from an EMBL/GenBank/DDBJ whole genome shotgun (WGS) entry which is preliminary data.</text>
</comment>
<dbReference type="Proteomes" id="UP000636891">
    <property type="component" value="Unassembled WGS sequence"/>
</dbReference>
<dbReference type="RefSeq" id="WP_081032624.1">
    <property type="nucleotide sequence ID" value="NZ_JACOOK010000004.1"/>
</dbReference>
<reference evidence="3 4" key="1">
    <citation type="submission" date="2020-08" db="EMBL/GenBank/DDBJ databases">
        <title>Genome public.</title>
        <authorList>
            <person name="Liu C."/>
            <person name="Sun Q."/>
        </authorList>
    </citation>
    <scope>NUCLEOTIDE SEQUENCE [LARGE SCALE GENOMIC DNA]</scope>
    <source>
        <strain evidence="3 4">New-7</strain>
    </source>
</reference>
<accession>A0ABR7CN73</accession>
<keyword evidence="4" id="KW-1185">Reference proteome</keyword>
<organism evidence="3 4">
    <name type="scientific">Alistipes hominis</name>
    <dbReference type="NCBI Taxonomy" id="2763015"/>
    <lineage>
        <taxon>Bacteria</taxon>
        <taxon>Pseudomonadati</taxon>
        <taxon>Bacteroidota</taxon>
        <taxon>Bacteroidia</taxon>
        <taxon>Bacteroidales</taxon>
        <taxon>Rikenellaceae</taxon>
        <taxon>Alistipes</taxon>
    </lineage>
</organism>
<protein>
    <submittedName>
        <fullName evidence="3">Porin</fullName>
    </submittedName>
</protein>
<feature type="chain" id="PRO_5046383133" evidence="2">
    <location>
        <begin position="28"/>
        <end position="701"/>
    </location>
</feature>
<name>A0ABR7CN73_9BACT</name>
<dbReference type="Pfam" id="PF14121">
    <property type="entry name" value="Porin_10"/>
    <property type="match status" value="1"/>
</dbReference>
<evidence type="ECO:0000256" key="2">
    <source>
        <dbReference type="SAM" id="SignalP"/>
    </source>
</evidence>
<gene>
    <name evidence="3" type="ORF">H8S08_08850</name>
</gene>